<comment type="function">
    <text evidence="4">Catalyzes the reduction of 1-pyrroline-5-carboxylate (PCA) to L-proline.</text>
</comment>
<evidence type="ECO:0000313" key="10">
    <source>
        <dbReference type="Proteomes" id="UP000011744"/>
    </source>
</evidence>
<name>M2ZT90_9PROT</name>
<accession>M2ZT90</accession>
<evidence type="ECO:0000256" key="3">
    <source>
        <dbReference type="ARBA" id="ARBA00023002"/>
    </source>
</evidence>
<dbReference type="STRING" id="1244869.H261_07418"/>
<dbReference type="AlphaFoldDB" id="M2ZT90"/>
<dbReference type="GO" id="GO:0055129">
    <property type="term" value="P:L-proline biosynthetic process"/>
    <property type="evidence" value="ECO:0007669"/>
    <property type="project" value="UniProtKB-UniRule"/>
</dbReference>
<dbReference type="FunFam" id="1.10.3730.10:FF:000001">
    <property type="entry name" value="Pyrroline-5-carboxylate reductase"/>
    <property type="match status" value="1"/>
</dbReference>
<evidence type="ECO:0000313" key="9">
    <source>
        <dbReference type="EMBL" id="EME70577.1"/>
    </source>
</evidence>
<dbReference type="GO" id="GO:0005737">
    <property type="term" value="C:cytoplasm"/>
    <property type="evidence" value="ECO:0007669"/>
    <property type="project" value="UniProtKB-SubCell"/>
</dbReference>
<comment type="catalytic activity">
    <reaction evidence="4">
        <text>L-proline + NADP(+) = (S)-1-pyrroline-5-carboxylate + NADPH + 2 H(+)</text>
        <dbReference type="Rhea" id="RHEA:14109"/>
        <dbReference type="ChEBI" id="CHEBI:15378"/>
        <dbReference type="ChEBI" id="CHEBI:17388"/>
        <dbReference type="ChEBI" id="CHEBI:57783"/>
        <dbReference type="ChEBI" id="CHEBI:58349"/>
        <dbReference type="ChEBI" id="CHEBI:60039"/>
        <dbReference type="EC" id="1.5.1.2"/>
    </reaction>
</comment>
<comment type="caution">
    <text evidence="9">The sequence shown here is derived from an EMBL/GenBank/DDBJ whole genome shotgun (WGS) entry which is preliminary data.</text>
</comment>
<comment type="similarity">
    <text evidence="1 4">Belongs to the pyrroline-5-carboxylate reductase family.</text>
</comment>
<keyword evidence="10" id="KW-1185">Reference proteome</keyword>
<dbReference type="HAMAP" id="MF_01925">
    <property type="entry name" value="P5C_reductase"/>
    <property type="match status" value="1"/>
</dbReference>
<evidence type="ECO:0000259" key="8">
    <source>
        <dbReference type="Pfam" id="PF14748"/>
    </source>
</evidence>
<dbReference type="Pfam" id="PF14748">
    <property type="entry name" value="P5CR_dimer"/>
    <property type="match status" value="1"/>
</dbReference>
<evidence type="ECO:0000256" key="5">
    <source>
        <dbReference type="NCBIfam" id="TIGR00112"/>
    </source>
</evidence>
<keyword evidence="4" id="KW-0028">Amino-acid biosynthesis</keyword>
<dbReference type="Pfam" id="PF03807">
    <property type="entry name" value="F420_oxidored"/>
    <property type="match status" value="1"/>
</dbReference>
<dbReference type="InterPro" id="IPR036291">
    <property type="entry name" value="NAD(P)-bd_dom_sf"/>
</dbReference>
<evidence type="ECO:0000259" key="7">
    <source>
        <dbReference type="Pfam" id="PF03807"/>
    </source>
</evidence>
<dbReference type="Gene3D" id="1.10.3730.10">
    <property type="entry name" value="ProC C-terminal domain-like"/>
    <property type="match status" value="1"/>
</dbReference>
<dbReference type="SUPFAM" id="SSF48179">
    <property type="entry name" value="6-phosphogluconate dehydrogenase C-terminal domain-like"/>
    <property type="match status" value="1"/>
</dbReference>
<keyword evidence="3 4" id="KW-0560">Oxidoreductase</keyword>
<dbReference type="PANTHER" id="PTHR11645:SF0">
    <property type="entry name" value="PYRROLINE-5-CARBOXYLATE REDUCTASE 3"/>
    <property type="match status" value="1"/>
</dbReference>
<evidence type="ECO:0000256" key="6">
    <source>
        <dbReference type="PIRSR" id="PIRSR000193-1"/>
    </source>
</evidence>
<dbReference type="PIRSF" id="PIRSF000193">
    <property type="entry name" value="Pyrrol-5-carb_rd"/>
    <property type="match status" value="1"/>
</dbReference>
<dbReference type="Proteomes" id="UP000011744">
    <property type="component" value="Unassembled WGS sequence"/>
</dbReference>
<keyword evidence="4" id="KW-0641">Proline biosynthesis</keyword>
<dbReference type="GO" id="GO:0004735">
    <property type="term" value="F:pyrroline-5-carboxylate reductase activity"/>
    <property type="evidence" value="ECO:0007669"/>
    <property type="project" value="UniProtKB-UniRule"/>
</dbReference>
<organism evidence="9 10">
    <name type="scientific">Paramagnetospirillum caucaseum</name>
    <dbReference type="NCBI Taxonomy" id="1244869"/>
    <lineage>
        <taxon>Bacteria</taxon>
        <taxon>Pseudomonadati</taxon>
        <taxon>Pseudomonadota</taxon>
        <taxon>Alphaproteobacteria</taxon>
        <taxon>Rhodospirillales</taxon>
        <taxon>Magnetospirillaceae</taxon>
        <taxon>Paramagnetospirillum</taxon>
    </lineage>
</organism>
<feature type="domain" description="Pyrroline-5-carboxylate reductase catalytic N-terminal" evidence="7">
    <location>
        <begin position="3"/>
        <end position="91"/>
    </location>
</feature>
<dbReference type="UniPathway" id="UPA00098">
    <property type="reaction ID" value="UER00361"/>
</dbReference>
<feature type="domain" description="Pyrroline-5-carboxylate reductase dimerisation" evidence="8">
    <location>
        <begin position="155"/>
        <end position="261"/>
    </location>
</feature>
<dbReference type="NCBIfam" id="TIGR00112">
    <property type="entry name" value="proC"/>
    <property type="match status" value="1"/>
</dbReference>
<protein>
    <recommendedName>
        <fullName evidence="4 5">Pyrroline-5-carboxylate reductase</fullName>
        <shortName evidence="4">P5C reductase</shortName>
        <shortName evidence="4">P5CR</shortName>
        <ecNumber evidence="4 5">1.5.1.2</ecNumber>
    </recommendedName>
    <alternativeName>
        <fullName evidence="4">PCA reductase</fullName>
    </alternativeName>
</protein>
<dbReference type="InterPro" id="IPR008927">
    <property type="entry name" value="6-PGluconate_DH-like_C_sf"/>
</dbReference>
<dbReference type="InterPro" id="IPR028939">
    <property type="entry name" value="P5C_Rdtase_cat_N"/>
</dbReference>
<keyword evidence="2 4" id="KW-0521">NADP</keyword>
<dbReference type="PANTHER" id="PTHR11645">
    <property type="entry name" value="PYRROLINE-5-CARBOXYLATE REDUCTASE"/>
    <property type="match status" value="1"/>
</dbReference>
<evidence type="ECO:0000256" key="2">
    <source>
        <dbReference type="ARBA" id="ARBA00022857"/>
    </source>
</evidence>
<dbReference type="EMBL" id="AONQ01000015">
    <property type="protein sequence ID" value="EME70577.1"/>
    <property type="molecule type" value="Genomic_DNA"/>
</dbReference>
<dbReference type="InterPro" id="IPR000304">
    <property type="entry name" value="Pyrroline-COOH_reductase"/>
</dbReference>
<evidence type="ECO:0000256" key="1">
    <source>
        <dbReference type="ARBA" id="ARBA00005525"/>
    </source>
</evidence>
<dbReference type="SUPFAM" id="SSF51735">
    <property type="entry name" value="NAD(P)-binding Rossmann-fold domains"/>
    <property type="match status" value="1"/>
</dbReference>
<proteinExistence type="inferred from homology"/>
<dbReference type="Gene3D" id="3.40.50.720">
    <property type="entry name" value="NAD(P)-binding Rossmann-like Domain"/>
    <property type="match status" value="1"/>
</dbReference>
<gene>
    <name evidence="4" type="primary">proC</name>
    <name evidence="9" type="ORF">H261_07418</name>
</gene>
<comment type="catalytic activity">
    <reaction evidence="4">
        <text>L-proline + NAD(+) = (S)-1-pyrroline-5-carboxylate + NADH + 2 H(+)</text>
        <dbReference type="Rhea" id="RHEA:14105"/>
        <dbReference type="ChEBI" id="CHEBI:15378"/>
        <dbReference type="ChEBI" id="CHEBI:17388"/>
        <dbReference type="ChEBI" id="CHEBI:57540"/>
        <dbReference type="ChEBI" id="CHEBI:57945"/>
        <dbReference type="ChEBI" id="CHEBI:60039"/>
        <dbReference type="EC" id="1.5.1.2"/>
    </reaction>
</comment>
<dbReference type="OrthoDB" id="9805754at2"/>
<dbReference type="RefSeq" id="WP_008615944.1">
    <property type="nucleotide sequence ID" value="NZ_AONQ01000015.1"/>
</dbReference>
<sequence>MTKILLVGCGKMGSAMLAGWLERGVAPADVVVVEPSSPALGAVRVVASDAAIPMDFVPDVVIFAVKPQVMAEVVPPYARFGRAVFLSIAAGRTIAFFRGQLGASATIVRAMPNTPAAVRRGITVCCAEAGVPATARDLCQSLLEAVGEVGWVEDESLMDVVTAVSGSGPAYIFLLAEAMEAAGLAQGLPPALAERLARATVAGAGELLRLSPEPAAQLRKNVTSPGGTTAAALSVLMADSHGIPSLMTEAVAAATRRGRELAG</sequence>
<reference evidence="9 10" key="1">
    <citation type="journal article" date="2014" name="Genome Announc.">
        <title>Draft Genome Sequence of Magnetospirillum sp. Strain SO-1, a Freshwater Magnetotactic Bacterium Isolated from the Ol'khovka River, Russia.</title>
        <authorList>
            <person name="Grouzdev D.S."/>
            <person name="Dziuba M.V."/>
            <person name="Sukhacheva M.S."/>
            <person name="Mardanov A.V."/>
            <person name="Beletskiy A.V."/>
            <person name="Kuznetsov B.B."/>
            <person name="Skryabin K.G."/>
        </authorList>
    </citation>
    <scope>NUCLEOTIDE SEQUENCE [LARGE SCALE GENOMIC DNA]</scope>
    <source>
        <strain evidence="9 10">SO-1</strain>
    </source>
</reference>
<comment type="pathway">
    <text evidence="4">Amino-acid biosynthesis; L-proline biosynthesis; L-proline from L-glutamate 5-semialdehyde: step 1/1.</text>
</comment>
<comment type="subcellular location">
    <subcellularLocation>
        <location evidence="4">Cytoplasm</location>
    </subcellularLocation>
</comment>
<dbReference type="PATRIC" id="fig|1244869.3.peg.1498"/>
<evidence type="ECO:0000256" key="4">
    <source>
        <dbReference type="HAMAP-Rule" id="MF_01925"/>
    </source>
</evidence>
<keyword evidence="4" id="KW-0963">Cytoplasm</keyword>
<dbReference type="InterPro" id="IPR029036">
    <property type="entry name" value="P5CR_dimer"/>
</dbReference>
<dbReference type="EC" id="1.5.1.2" evidence="4 5"/>
<feature type="binding site" evidence="6">
    <location>
        <begin position="64"/>
        <end position="67"/>
    </location>
    <ligand>
        <name>NADP(+)</name>
        <dbReference type="ChEBI" id="CHEBI:58349"/>
    </ligand>
</feature>
<dbReference type="eggNOG" id="COG0345">
    <property type="taxonomic scope" value="Bacteria"/>
</dbReference>